<evidence type="ECO:0000313" key="3">
    <source>
        <dbReference type="Proteomes" id="UP000431922"/>
    </source>
</evidence>
<reference evidence="2 3" key="1">
    <citation type="submission" date="2019-12" db="EMBL/GenBank/DDBJ databases">
        <title>Genomic-based taxomic classification of the family Erythrobacteraceae.</title>
        <authorList>
            <person name="Xu L."/>
        </authorList>
    </citation>
    <scope>NUCLEOTIDE SEQUENCE [LARGE SCALE GENOMIC DNA]</scope>
    <source>
        <strain evidence="2 3">KCTC 42453</strain>
    </source>
</reference>
<sequence length="172" mass="18494">MIRFAIGTALLTISVAASAQDTRPVLWDQVRAGMTVSEVRAAYPERGGKVKWHKAKQTEIEDVTILEGCEAEVEIHHESGTVDAVKVKGKGSLGGRCSDKVLGALSAKYGQPMVQRAREQSILAREGEIVVWNKDGITMRFKQFTNGAFGGAGLGQSSWELAYTASASEIAL</sequence>
<feature type="signal peptide" evidence="1">
    <location>
        <begin position="1"/>
        <end position="19"/>
    </location>
</feature>
<dbReference type="AlphaFoldDB" id="A0A845AZD4"/>
<dbReference type="Proteomes" id="UP000431922">
    <property type="component" value="Unassembled WGS sequence"/>
</dbReference>
<keyword evidence="1" id="KW-0732">Signal</keyword>
<gene>
    <name evidence="2" type="ORF">GRI65_10335</name>
</gene>
<keyword evidence="3" id="KW-1185">Reference proteome</keyword>
<evidence type="ECO:0000256" key="1">
    <source>
        <dbReference type="SAM" id="SignalP"/>
    </source>
</evidence>
<dbReference type="OrthoDB" id="7582035at2"/>
<dbReference type="RefSeq" id="WP_160756397.1">
    <property type="nucleotide sequence ID" value="NZ_WTYL01000002.1"/>
</dbReference>
<evidence type="ECO:0000313" key="2">
    <source>
        <dbReference type="EMBL" id="MXP44853.1"/>
    </source>
</evidence>
<accession>A0A845AZD4</accession>
<name>A0A845AZD4_9SPHN</name>
<proteinExistence type="predicted"/>
<dbReference type="EMBL" id="WTYL01000002">
    <property type="protein sequence ID" value="MXP44853.1"/>
    <property type="molecule type" value="Genomic_DNA"/>
</dbReference>
<comment type="caution">
    <text evidence="2">The sequence shown here is derived from an EMBL/GenBank/DDBJ whole genome shotgun (WGS) entry which is preliminary data.</text>
</comment>
<feature type="chain" id="PRO_5032460998" evidence="1">
    <location>
        <begin position="20"/>
        <end position="172"/>
    </location>
</feature>
<protein>
    <submittedName>
        <fullName evidence="2">Uncharacterized protein</fullName>
    </submittedName>
</protein>
<organism evidence="2 3">
    <name type="scientific">Allopontixanthobacter sediminis</name>
    <dbReference type="NCBI Taxonomy" id="1689985"/>
    <lineage>
        <taxon>Bacteria</taxon>
        <taxon>Pseudomonadati</taxon>
        <taxon>Pseudomonadota</taxon>
        <taxon>Alphaproteobacteria</taxon>
        <taxon>Sphingomonadales</taxon>
        <taxon>Erythrobacteraceae</taxon>
        <taxon>Allopontixanthobacter</taxon>
    </lineage>
</organism>